<protein>
    <submittedName>
        <fullName evidence="2">Uncharacterized protein</fullName>
    </submittedName>
</protein>
<sequence>MDDGNRHQPVVPGRLPGKGR</sequence>
<dbReference type="AlphaFoldDB" id="A0A0A8Y0J7"/>
<name>A0A0A8Y0J7_ARUDO</name>
<organism evidence="2">
    <name type="scientific">Arundo donax</name>
    <name type="common">Giant reed</name>
    <name type="synonym">Donax arundinaceus</name>
    <dbReference type="NCBI Taxonomy" id="35708"/>
    <lineage>
        <taxon>Eukaryota</taxon>
        <taxon>Viridiplantae</taxon>
        <taxon>Streptophyta</taxon>
        <taxon>Embryophyta</taxon>
        <taxon>Tracheophyta</taxon>
        <taxon>Spermatophyta</taxon>
        <taxon>Magnoliopsida</taxon>
        <taxon>Liliopsida</taxon>
        <taxon>Poales</taxon>
        <taxon>Poaceae</taxon>
        <taxon>PACMAD clade</taxon>
        <taxon>Arundinoideae</taxon>
        <taxon>Arundineae</taxon>
        <taxon>Arundo</taxon>
    </lineage>
</organism>
<reference evidence="2" key="2">
    <citation type="journal article" date="2015" name="Data Brief">
        <title>Shoot transcriptome of the giant reed, Arundo donax.</title>
        <authorList>
            <person name="Barrero R.A."/>
            <person name="Guerrero F.D."/>
            <person name="Moolhuijzen P."/>
            <person name="Goolsby J.A."/>
            <person name="Tidwell J."/>
            <person name="Bellgard S.E."/>
            <person name="Bellgard M.I."/>
        </authorList>
    </citation>
    <scope>NUCLEOTIDE SEQUENCE</scope>
    <source>
        <tissue evidence="2">Shoot tissue taken approximately 20 cm above the soil surface</tissue>
    </source>
</reference>
<dbReference type="EMBL" id="GBRH01279440">
    <property type="protein sequence ID" value="JAD18455.1"/>
    <property type="molecule type" value="Transcribed_RNA"/>
</dbReference>
<evidence type="ECO:0000256" key="1">
    <source>
        <dbReference type="SAM" id="MobiDB-lite"/>
    </source>
</evidence>
<proteinExistence type="predicted"/>
<reference evidence="2" key="1">
    <citation type="submission" date="2014-09" db="EMBL/GenBank/DDBJ databases">
        <authorList>
            <person name="Magalhaes I.L.F."/>
            <person name="Oliveira U."/>
            <person name="Santos F.R."/>
            <person name="Vidigal T.H.D.A."/>
            <person name="Brescovit A.D."/>
            <person name="Santos A.J."/>
        </authorList>
    </citation>
    <scope>NUCLEOTIDE SEQUENCE</scope>
    <source>
        <tissue evidence="2">Shoot tissue taken approximately 20 cm above the soil surface</tissue>
    </source>
</reference>
<accession>A0A0A8Y0J7</accession>
<feature type="region of interest" description="Disordered" evidence="1">
    <location>
        <begin position="1"/>
        <end position="20"/>
    </location>
</feature>
<evidence type="ECO:0000313" key="2">
    <source>
        <dbReference type="EMBL" id="JAD18455.1"/>
    </source>
</evidence>